<dbReference type="EMBL" id="JBHSBL010000019">
    <property type="protein sequence ID" value="MFC4068955.1"/>
    <property type="molecule type" value="Genomic_DNA"/>
</dbReference>
<comment type="caution">
    <text evidence="1">The sequence shown here is derived from an EMBL/GenBank/DDBJ whole genome shotgun (WGS) entry which is preliminary data.</text>
</comment>
<organism evidence="1 2">
    <name type="scientific">Actinoplanes subglobosus</name>
    <dbReference type="NCBI Taxonomy" id="1547892"/>
    <lineage>
        <taxon>Bacteria</taxon>
        <taxon>Bacillati</taxon>
        <taxon>Actinomycetota</taxon>
        <taxon>Actinomycetes</taxon>
        <taxon>Micromonosporales</taxon>
        <taxon>Micromonosporaceae</taxon>
        <taxon>Actinoplanes</taxon>
    </lineage>
</organism>
<evidence type="ECO:0000313" key="2">
    <source>
        <dbReference type="Proteomes" id="UP001595867"/>
    </source>
</evidence>
<evidence type="ECO:0000313" key="1">
    <source>
        <dbReference type="EMBL" id="MFC4068955.1"/>
    </source>
</evidence>
<dbReference type="Proteomes" id="UP001595867">
    <property type="component" value="Unassembled WGS sequence"/>
</dbReference>
<keyword evidence="2" id="KW-1185">Reference proteome</keyword>
<protein>
    <submittedName>
        <fullName evidence="1">Uncharacterized protein</fullName>
    </submittedName>
</protein>
<sequence>MQHTAGPPRLTPGCHLYEGPDGVWRYYLPGDRFVRITAPADLIGPAQRLLHGRPGTELPAGATELLTALDGQGILAAEEPAPRRGRIQVHGDGPIAEQVTRLLSAAHDIVDPAAGLTADVDVVVCCAGWLPDSAWRTLDATCAGLGVAWHGCYAEGTRWFAGPMAVPGLTAGYRDTRARRLGACGVPQELLGYWSYLDRGEDLPPVPRPGPGVAAIVAGVLVADVEAFLRDGRPAASGRQLEIDPADLSVTAHPVLPLPFPAGAA</sequence>
<accession>A0ABV8J4Q8</accession>
<dbReference type="RefSeq" id="WP_378069837.1">
    <property type="nucleotide sequence ID" value="NZ_JBHSBL010000019.1"/>
</dbReference>
<reference evidence="2" key="1">
    <citation type="journal article" date="2019" name="Int. J. Syst. Evol. Microbiol.">
        <title>The Global Catalogue of Microorganisms (GCM) 10K type strain sequencing project: providing services to taxonomists for standard genome sequencing and annotation.</title>
        <authorList>
            <consortium name="The Broad Institute Genomics Platform"/>
            <consortium name="The Broad Institute Genome Sequencing Center for Infectious Disease"/>
            <person name="Wu L."/>
            <person name="Ma J."/>
        </authorList>
    </citation>
    <scope>NUCLEOTIDE SEQUENCE [LARGE SCALE GENOMIC DNA]</scope>
    <source>
        <strain evidence="2">TBRC 5832</strain>
    </source>
</reference>
<name>A0ABV8J4Q8_9ACTN</name>
<dbReference type="Gene3D" id="3.40.50.720">
    <property type="entry name" value="NAD(P)-binding Rossmann-like Domain"/>
    <property type="match status" value="1"/>
</dbReference>
<gene>
    <name evidence="1" type="ORF">ACFO0C_28825</name>
</gene>
<proteinExistence type="predicted"/>